<dbReference type="EMBL" id="FNVA01000002">
    <property type="protein sequence ID" value="SEG01042.1"/>
    <property type="molecule type" value="Genomic_DNA"/>
</dbReference>
<accession>A0A1H5WNJ9</accession>
<dbReference type="Proteomes" id="UP000236728">
    <property type="component" value="Unassembled WGS sequence"/>
</dbReference>
<dbReference type="InterPro" id="IPR037165">
    <property type="entry name" value="AldOxase/xan_DH_Mopterin-bd_sf"/>
</dbReference>
<dbReference type="SMART" id="SM01008">
    <property type="entry name" value="Ald_Xan_dh_C"/>
    <property type="match status" value="1"/>
</dbReference>
<keyword evidence="3" id="KW-1185">Reference proteome</keyword>
<dbReference type="PANTHER" id="PTHR11908:SF157">
    <property type="entry name" value="XANTHINE DEHYDROGENASE SUBUNIT D-RELATED"/>
    <property type="match status" value="1"/>
</dbReference>
<name>A0A1H5WNJ9_9BACT</name>
<dbReference type="InterPro" id="IPR008274">
    <property type="entry name" value="AldOxase/xan_DH_MoCoBD1"/>
</dbReference>
<dbReference type="Pfam" id="PF02738">
    <property type="entry name" value="MoCoBD_1"/>
    <property type="match status" value="1"/>
</dbReference>
<evidence type="ECO:0000259" key="1">
    <source>
        <dbReference type="SMART" id="SM01008"/>
    </source>
</evidence>
<dbReference type="InterPro" id="IPR036856">
    <property type="entry name" value="Ald_Oxase/Xan_DH_a/b_sf"/>
</dbReference>
<sequence>MPEPPSLIGASPLRKEGRAKVLGAARYIDDIELPGMWHGATVRSTIARGRIRSITFSDEIDWSEYAIVRPSDIPGENVIVHLIKDHPCLADGFVNHPEEPILLIAHPSKAALLRAKAAIRIEYDPLPGVFTIEESEAAVESGDAERIMWEPNEAAGSATFGSANCFRQYQLYSGEAKETEAGLAKAFEEAAFIVEGEYSTGAQEQLYIENNGVIAECFRDEHGNIESLCVQGSMQCPYYLVHALTVVFNLPEDKCRVIQVETGGAFGGKEDFPSVIGSHAALLAMKCGHPVKIVYDRAEDMAGTTKRHPSRTRHRTALSKDGMLLGAEIEVALDGGAYTTLSPTVLSRATLHAPGPYRWPFLRVRSKAMATNIPPHGAFRGFGAPQALFGIERHMDRVAKVVGLTPEELRRRNFLRTGDVTVTGQKLHEAFDMNAMLTRVLKEHGYHEKLARFAEENKTSPIKRGVGFAAFLHGAGFTGSGERRLNSEVVLRVDKATAGQPARVCVLVSSTEFGQGTNTILSQVAAHTLGIAYDDVYLAKIDTAVVPNSGPTVASRTAMIVGKLVERASLKLLETLRTYSALPETCDRDTFFAATERYFAEHETLRTSVRYEPQAPVFWDDQLYRGEAYPGFAWAIYVAEVAVDMNTYQATCTRFDALQEVGRVLHPVLAKGQIEGGVAQGIGYAIYERCEWKEGRMMNNQMTNYIMPTSADLPEIHVHFEEVPSVHGPGGAKGIGELPMDGPGPAILNAIENATGVSFHSIPLLPEDIFERFTSLGHLHGGSEDIDATVDRDTEVEAPEVTV</sequence>
<feature type="domain" description="Aldehyde oxidase/xanthine dehydrogenase a/b hammerhead" evidence="1">
    <location>
        <begin position="22"/>
        <end position="127"/>
    </location>
</feature>
<dbReference type="Gene3D" id="3.30.365.10">
    <property type="entry name" value="Aldehyde oxidase/xanthine dehydrogenase, molybdopterin binding domain"/>
    <property type="match status" value="4"/>
</dbReference>
<organism evidence="2 3">
    <name type="scientific">Bryocella elongata</name>
    <dbReference type="NCBI Taxonomy" id="863522"/>
    <lineage>
        <taxon>Bacteria</taxon>
        <taxon>Pseudomonadati</taxon>
        <taxon>Acidobacteriota</taxon>
        <taxon>Terriglobia</taxon>
        <taxon>Terriglobales</taxon>
        <taxon>Acidobacteriaceae</taxon>
        <taxon>Bryocella</taxon>
    </lineage>
</organism>
<dbReference type="InterPro" id="IPR046867">
    <property type="entry name" value="AldOxase/xan_DH_MoCoBD2"/>
</dbReference>
<evidence type="ECO:0000313" key="2">
    <source>
        <dbReference type="EMBL" id="SEG01042.1"/>
    </source>
</evidence>
<evidence type="ECO:0000313" key="3">
    <source>
        <dbReference type="Proteomes" id="UP000236728"/>
    </source>
</evidence>
<gene>
    <name evidence="2" type="ORF">SAMN05421819_1673</name>
</gene>
<dbReference type="Pfam" id="PF20256">
    <property type="entry name" value="MoCoBD_2"/>
    <property type="match status" value="1"/>
</dbReference>
<dbReference type="InterPro" id="IPR016208">
    <property type="entry name" value="Ald_Oxase/xanthine_DH-like"/>
</dbReference>
<dbReference type="RefSeq" id="WP_103932572.1">
    <property type="nucleotide sequence ID" value="NZ_FNVA01000002.1"/>
</dbReference>
<proteinExistence type="predicted"/>
<dbReference type="Gene3D" id="3.90.1170.50">
    <property type="entry name" value="Aldehyde oxidase/xanthine dehydrogenase, a/b hammerhead"/>
    <property type="match status" value="1"/>
</dbReference>
<protein>
    <submittedName>
        <fullName evidence="2">CO or xanthine dehydrogenase, Mo-binding subunit</fullName>
    </submittedName>
</protein>
<dbReference type="OrthoDB" id="9759099at2"/>
<dbReference type="GO" id="GO:0016491">
    <property type="term" value="F:oxidoreductase activity"/>
    <property type="evidence" value="ECO:0007669"/>
    <property type="project" value="InterPro"/>
</dbReference>
<dbReference type="AlphaFoldDB" id="A0A1H5WNJ9"/>
<dbReference type="GO" id="GO:0005506">
    <property type="term" value="F:iron ion binding"/>
    <property type="evidence" value="ECO:0007669"/>
    <property type="project" value="InterPro"/>
</dbReference>
<dbReference type="SUPFAM" id="SSF54665">
    <property type="entry name" value="CO dehydrogenase molybdoprotein N-domain-like"/>
    <property type="match status" value="1"/>
</dbReference>
<dbReference type="InterPro" id="IPR000674">
    <property type="entry name" value="Ald_Oxase/Xan_DH_a/b"/>
</dbReference>
<dbReference type="PANTHER" id="PTHR11908">
    <property type="entry name" value="XANTHINE DEHYDROGENASE"/>
    <property type="match status" value="1"/>
</dbReference>
<dbReference type="Pfam" id="PF01315">
    <property type="entry name" value="Ald_Xan_dh_C"/>
    <property type="match status" value="1"/>
</dbReference>
<dbReference type="SUPFAM" id="SSF56003">
    <property type="entry name" value="Molybdenum cofactor-binding domain"/>
    <property type="match status" value="1"/>
</dbReference>
<reference evidence="2 3" key="1">
    <citation type="submission" date="2016-10" db="EMBL/GenBank/DDBJ databases">
        <authorList>
            <person name="de Groot N.N."/>
        </authorList>
    </citation>
    <scope>NUCLEOTIDE SEQUENCE [LARGE SCALE GENOMIC DNA]</scope>
    <source>
        <strain evidence="2 3">DSM 22489</strain>
    </source>
</reference>